<keyword evidence="4" id="KW-1185">Reference proteome</keyword>
<dbReference type="InterPro" id="IPR036291">
    <property type="entry name" value="NAD(P)-bd_dom_sf"/>
</dbReference>
<accession>A0A6H1UC11</accession>
<evidence type="ECO:0000256" key="2">
    <source>
        <dbReference type="RuleBase" id="RU000363"/>
    </source>
</evidence>
<dbReference type="SUPFAM" id="SSF51735">
    <property type="entry name" value="NAD(P)-binding Rossmann-fold domains"/>
    <property type="match status" value="1"/>
</dbReference>
<gene>
    <name evidence="3" type="ORF">HER31_02800</name>
</gene>
<dbReference type="EMBL" id="CP051180">
    <property type="protein sequence ID" value="QIZ75903.1"/>
    <property type="molecule type" value="Genomic_DNA"/>
</dbReference>
<dbReference type="PANTHER" id="PTHR42879">
    <property type="entry name" value="3-OXOACYL-(ACYL-CARRIER-PROTEIN) REDUCTASE"/>
    <property type="match status" value="1"/>
</dbReference>
<name>A0A6H1UC11_9GAMM</name>
<dbReference type="InterPro" id="IPR002347">
    <property type="entry name" value="SDR_fam"/>
</dbReference>
<reference evidence="3 4" key="1">
    <citation type="submission" date="2020-04" db="EMBL/GenBank/DDBJ databases">
        <title>Ferrimonas sp. S7 isolated from sea water.</title>
        <authorList>
            <person name="Bae S.S."/>
            <person name="Baek K."/>
        </authorList>
    </citation>
    <scope>NUCLEOTIDE SEQUENCE [LARGE SCALE GENOMIC DNA]</scope>
    <source>
        <strain evidence="3 4">S7</strain>
    </source>
</reference>
<dbReference type="KEGG" id="fes:HER31_02800"/>
<dbReference type="Pfam" id="PF00106">
    <property type="entry name" value="adh_short"/>
    <property type="match status" value="1"/>
</dbReference>
<dbReference type="RefSeq" id="WP_168659164.1">
    <property type="nucleotide sequence ID" value="NZ_CP051180.1"/>
</dbReference>
<dbReference type="Proteomes" id="UP000501602">
    <property type="component" value="Chromosome"/>
</dbReference>
<dbReference type="Gene3D" id="3.40.50.720">
    <property type="entry name" value="NAD(P)-binding Rossmann-like Domain"/>
    <property type="match status" value="1"/>
</dbReference>
<proteinExistence type="inferred from homology"/>
<organism evidence="3 4">
    <name type="scientific">Ferrimonas lipolytica</name>
    <dbReference type="NCBI Taxonomy" id="2724191"/>
    <lineage>
        <taxon>Bacteria</taxon>
        <taxon>Pseudomonadati</taxon>
        <taxon>Pseudomonadota</taxon>
        <taxon>Gammaproteobacteria</taxon>
        <taxon>Alteromonadales</taxon>
        <taxon>Ferrimonadaceae</taxon>
        <taxon>Ferrimonas</taxon>
    </lineage>
</organism>
<dbReference type="PRINTS" id="PR00080">
    <property type="entry name" value="SDRFAMILY"/>
</dbReference>
<sequence>MTQQVAVVTGTNRGIGRHCALQLAERDIHVVCTARRAELALATVAEIEQRGGSATAATLEVSNQQHVENLSQLISARFGQLDILINNAAVYLDADLTLFELDDARLQQTIDANLMGPIYLCRALMPMMIDRGYGRVVNVSSGYGALNQMGPKITAYRISKAGLNALTAVLAAEVALQNIKVNSVCPGWVRTDMGGAAADRSPEQAAADIVWAALLPNDGPSGQFLRHRQSVAW</sequence>
<protein>
    <submittedName>
        <fullName evidence="3">SDR family NAD(P)-dependent oxidoreductase</fullName>
    </submittedName>
</protein>
<evidence type="ECO:0000256" key="1">
    <source>
        <dbReference type="ARBA" id="ARBA00006484"/>
    </source>
</evidence>
<dbReference type="PRINTS" id="PR00081">
    <property type="entry name" value="GDHRDH"/>
</dbReference>
<comment type="similarity">
    <text evidence="1 2">Belongs to the short-chain dehydrogenases/reductases (SDR) family.</text>
</comment>
<dbReference type="AlphaFoldDB" id="A0A6H1UC11"/>
<evidence type="ECO:0000313" key="4">
    <source>
        <dbReference type="Proteomes" id="UP000501602"/>
    </source>
</evidence>
<dbReference type="PANTHER" id="PTHR42879:SF2">
    <property type="entry name" value="3-OXOACYL-[ACYL-CARRIER-PROTEIN] REDUCTASE FABG"/>
    <property type="match status" value="1"/>
</dbReference>
<evidence type="ECO:0000313" key="3">
    <source>
        <dbReference type="EMBL" id="QIZ75903.1"/>
    </source>
</evidence>
<dbReference type="InterPro" id="IPR050259">
    <property type="entry name" value="SDR"/>
</dbReference>